<evidence type="ECO:0000313" key="2">
    <source>
        <dbReference type="Proteomes" id="UP001230504"/>
    </source>
</evidence>
<dbReference type="GeneID" id="85440814"/>
<proteinExistence type="predicted"/>
<name>A0AAD8VC88_9PEZI</name>
<gene>
    <name evidence="1" type="ORF">LY79DRAFT_536161</name>
</gene>
<reference evidence="1" key="1">
    <citation type="submission" date="2021-06" db="EMBL/GenBank/DDBJ databases">
        <title>Comparative genomics, transcriptomics and evolutionary studies reveal genomic signatures of adaptation to plant cell wall in hemibiotrophic fungi.</title>
        <authorList>
            <consortium name="DOE Joint Genome Institute"/>
            <person name="Baroncelli R."/>
            <person name="Diaz J.F."/>
            <person name="Benocci T."/>
            <person name="Peng M."/>
            <person name="Battaglia E."/>
            <person name="Haridas S."/>
            <person name="Andreopoulos W."/>
            <person name="Labutti K."/>
            <person name="Pangilinan J."/>
            <person name="Floch G.L."/>
            <person name="Makela M.R."/>
            <person name="Henrissat B."/>
            <person name="Grigoriev I.V."/>
            <person name="Crouch J.A."/>
            <person name="De Vries R.P."/>
            <person name="Sukno S.A."/>
            <person name="Thon M.R."/>
        </authorList>
    </citation>
    <scope>NUCLEOTIDE SEQUENCE</scope>
    <source>
        <strain evidence="1">CBS 125086</strain>
    </source>
</reference>
<dbReference type="RefSeq" id="XP_060420400.1">
    <property type="nucleotide sequence ID" value="XM_060556574.1"/>
</dbReference>
<dbReference type="AlphaFoldDB" id="A0AAD8VC88"/>
<dbReference type="EMBL" id="JAHLJV010000002">
    <property type="protein sequence ID" value="KAK1599811.1"/>
    <property type="molecule type" value="Genomic_DNA"/>
</dbReference>
<protein>
    <submittedName>
        <fullName evidence="1">Uncharacterized protein</fullName>
    </submittedName>
</protein>
<accession>A0AAD8VC88</accession>
<evidence type="ECO:0000313" key="1">
    <source>
        <dbReference type="EMBL" id="KAK1599811.1"/>
    </source>
</evidence>
<organism evidence="1 2">
    <name type="scientific">Colletotrichum navitas</name>
    <dbReference type="NCBI Taxonomy" id="681940"/>
    <lineage>
        <taxon>Eukaryota</taxon>
        <taxon>Fungi</taxon>
        <taxon>Dikarya</taxon>
        <taxon>Ascomycota</taxon>
        <taxon>Pezizomycotina</taxon>
        <taxon>Sordariomycetes</taxon>
        <taxon>Hypocreomycetidae</taxon>
        <taxon>Glomerellales</taxon>
        <taxon>Glomerellaceae</taxon>
        <taxon>Colletotrichum</taxon>
        <taxon>Colletotrichum graminicola species complex</taxon>
    </lineage>
</organism>
<keyword evidence="2" id="KW-1185">Reference proteome</keyword>
<comment type="caution">
    <text evidence="1">The sequence shown here is derived from an EMBL/GenBank/DDBJ whole genome shotgun (WGS) entry which is preliminary data.</text>
</comment>
<dbReference type="Proteomes" id="UP001230504">
    <property type="component" value="Unassembled WGS sequence"/>
</dbReference>
<sequence length="108" mass="12042">MALRSTSMFRATKLGHLVFLAQLRSIVLTLFVGTLCKLPEVVDIFVAERICRAAYSASVVPTYFLSMACPWAGSLQRRGPFRRRGDVGLFLQTCWTRRETGGPFSPNA</sequence>